<name>A0A0E9NGJ1_SAICN</name>
<dbReference type="OMA" id="YEPMKEM"/>
<dbReference type="Proteomes" id="UP000033140">
    <property type="component" value="Unassembled WGS sequence"/>
</dbReference>
<dbReference type="OrthoDB" id="21292at2759"/>
<feature type="region of interest" description="Disordered" evidence="1">
    <location>
        <begin position="1"/>
        <end position="72"/>
    </location>
</feature>
<gene>
    <name evidence="2" type="ORF">G7K_3153-t1</name>
</gene>
<evidence type="ECO:0000313" key="3">
    <source>
        <dbReference type="Proteomes" id="UP000033140"/>
    </source>
</evidence>
<feature type="compositionally biased region" description="Acidic residues" evidence="1">
    <location>
        <begin position="1"/>
        <end position="16"/>
    </location>
</feature>
<reference evidence="2 3" key="3">
    <citation type="journal article" date="2015" name="Genome Announc.">
        <title>Draft Genome Sequence of the Archiascomycetous Yeast Saitoella complicata.</title>
        <authorList>
            <person name="Yamauchi K."/>
            <person name="Kondo S."/>
            <person name="Hamamoto M."/>
            <person name="Takahashi Y."/>
            <person name="Ogura Y."/>
            <person name="Hayashi T."/>
            <person name="Nishida H."/>
        </authorList>
    </citation>
    <scope>NUCLEOTIDE SEQUENCE [LARGE SCALE GENOMIC DNA]</scope>
    <source>
        <strain evidence="2 3">NRRL Y-17804</strain>
    </source>
</reference>
<sequence>MSNVEDELDDLDDILDEFNAPAPSTSTYPSKPVPPPATIPKTSTSAPTTGAAAGAGAGAGLPGLPEDDEFSQQLQAGMEDFMRSLEEDPETRKEFETLMKQMGDMTAGAGGADSNKPPKSPAPPTPSSETGAGTKKTFQETIQETMGRMKSSDQEAKESIEGSETDAFLAEMMAQLSSTAGSTSEEDFLTSMMSQLLSRSILYEPLHELSTSYPAWIASHPSDPKIETYKKQAEVVRQIVEEFEKESYSDEDAEAREKVLGLMMEMQEMGSPPVEIMGDVGELGPLGMGGLPGTEGKDCVIM</sequence>
<reference evidence="2 3" key="2">
    <citation type="journal article" date="2014" name="J. Gen. Appl. Microbiol.">
        <title>The early diverging ascomycetous budding yeast Saitoella complicata has three histone deacetylases belonging to the Clr6, Hos2, and Rpd3 lineages.</title>
        <authorList>
            <person name="Nishida H."/>
            <person name="Matsumoto T."/>
            <person name="Kondo S."/>
            <person name="Hamamoto M."/>
            <person name="Yoshikawa H."/>
        </authorList>
    </citation>
    <scope>NUCLEOTIDE SEQUENCE [LARGE SCALE GENOMIC DNA]</scope>
    <source>
        <strain evidence="2 3">NRRL Y-17804</strain>
    </source>
</reference>
<dbReference type="Gene3D" id="1.20.120.900">
    <property type="entry name" value="Pex19, mPTS binding domain"/>
    <property type="match status" value="1"/>
</dbReference>
<dbReference type="GO" id="GO:0045046">
    <property type="term" value="P:protein import into peroxisome membrane"/>
    <property type="evidence" value="ECO:0007669"/>
    <property type="project" value="TreeGrafter"/>
</dbReference>
<dbReference type="InterPro" id="IPR038322">
    <property type="entry name" value="Pex19_C_sf"/>
</dbReference>
<evidence type="ECO:0000256" key="1">
    <source>
        <dbReference type="SAM" id="MobiDB-lite"/>
    </source>
</evidence>
<comment type="caution">
    <text evidence="2">The sequence shown here is derived from an EMBL/GenBank/DDBJ whole genome shotgun (WGS) entry which is preliminary data.</text>
</comment>
<protein>
    <submittedName>
        <fullName evidence="2">Uncharacterized protein</fullName>
    </submittedName>
</protein>
<dbReference type="PANTHER" id="PTHR12774:SF2">
    <property type="entry name" value="PEROXISOMAL BIOGENESIS FACTOR 19"/>
    <property type="match status" value="1"/>
</dbReference>
<dbReference type="InterPro" id="IPR006708">
    <property type="entry name" value="Pex19"/>
</dbReference>
<dbReference type="GO" id="GO:0005778">
    <property type="term" value="C:peroxisomal membrane"/>
    <property type="evidence" value="ECO:0007669"/>
    <property type="project" value="TreeGrafter"/>
</dbReference>
<dbReference type="GO" id="GO:0033328">
    <property type="term" value="F:peroxisome membrane targeting sequence binding"/>
    <property type="evidence" value="ECO:0007669"/>
    <property type="project" value="TreeGrafter"/>
</dbReference>
<feature type="region of interest" description="Disordered" evidence="1">
    <location>
        <begin position="84"/>
        <end position="140"/>
    </location>
</feature>
<dbReference type="PANTHER" id="PTHR12774">
    <property type="entry name" value="PEROXISOMAL BIOGENESIS FACTOR 19"/>
    <property type="match status" value="1"/>
</dbReference>
<organism evidence="2 3">
    <name type="scientific">Saitoella complicata (strain BCRC 22490 / CBS 7301 / JCM 7358 / NBRC 10748 / NRRL Y-17804)</name>
    <dbReference type="NCBI Taxonomy" id="698492"/>
    <lineage>
        <taxon>Eukaryota</taxon>
        <taxon>Fungi</taxon>
        <taxon>Dikarya</taxon>
        <taxon>Ascomycota</taxon>
        <taxon>Taphrinomycotina</taxon>
        <taxon>Taphrinomycotina incertae sedis</taxon>
        <taxon>Saitoella</taxon>
    </lineage>
</organism>
<reference evidence="2 3" key="1">
    <citation type="journal article" date="2011" name="J. Gen. Appl. Microbiol.">
        <title>Draft genome sequencing of the enigmatic yeast Saitoella complicata.</title>
        <authorList>
            <person name="Nishida H."/>
            <person name="Hamamoto M."/>
            <person name="Sugiyama J."/>
        </authorList>
    </citation>
    <scope>NUCLEOTIDE SEQUENCE [LARGE SCALE GENOMIC DNA]</scope>
    <source>
        <strain evidence="2 3">NRRL Y-17804</strain>
    </source>
</reference>
<keyword evidence="3" id="KW-1185">Reference proteome</keyword>
<dbReference type="EMBL" id="BACD03000019">
    <property type="protein sequence ID" value="GAO48992.1"/>
    <property type="molecule type" value="Genomic_DNA"/>
</dbReference>
<dbReference type="RefSeq" id="XP_019024156.1">
    <property type="nucleotide sequence ID" value="XM_019167681.1"/>
</dbReference>
<evidence type="ECO:0000313" key="2">
    <source>
        <dbReference type="EMBL" id="GAO48992.1"/>
    </source>
</evidence>
<feature type="compositionally biased region" description="Low complexity" evidence="1">
    <location>
        <begin position="42"/>
        <end position="52"/>
    </location>
</feature>
<dbReference type="Pfam" id="PF04614">
    <property type="entry name" value="Pex19"/>
    <property type="match status" value="1"/>
</dbReference>
<accession>A0A0E9NGJ1</accession>
<dbReference type="STRING" id="698492.A0A0E9NGJ1"/>
<feature type="compositionally biased region" description="Basic and acidic residues" evidence="1">
    <location>
        <begin position="84"/>
        <end position="97"/>
    </location>
</feature>
<dbReference type="AlphaFoldDB" id="A0A0E9NGJ1"/>
<proteinExistence type="predicted"/>